<accession>A0A1E7EYV0</accession>
<organism evidence="2 3">
    <name type="scientific">Fragilariopsis cylindrus CCMP1102</name>
    <dbReference type="NCBI Taxonomy" id="635003"/>
    <lineage>
        <taxon>Eukaryota</taxon>
        <taxon>Sar</taxon>
        <taxon>Stramenopiles</taxon>
        <taxon>Ochrophyta</taxon>
        <taxon>Bacillariophyta</taxon>
        <taxon>Bacillariophyceae</taxon>
        <taxon>Bacillariophycidae</taxon>
        <taxon>Bacillariales</taxon>
        <taxon>Bacillariaceae</taxon>
        <taxon>Fragilariopsis</taxon>
    </lineage>
</organism>
<evidence type="ECO:0008006" key="4">
    <source>
        <dbReference type="Google" id="ProtNLM"/>
    </source>
</evidence>
<dbReference type="KEGG" id="fcy:FRACYDRAFT_246483"/>
<name>A0A1E7EYV0_9STRA</name>
<protein>
    <recommendedName>
        <fullName evidence="4">PS II complex 12 kDa extrinsic protein</fullName>
    </recommendedName>
</protein>
<reference evidence="2 3" key="1">
    <citation type="submission" date="2016-09" db="EMBL/GenBank/DDBJ databases">
        <title>Extensive genetic diversity and differential bi-allelic expression allows diatom success in the polar Southern Ocean.</title>
        <authorList>
            <consortium name="DOE Joint Genome Institute"/>
            <person name="Mock T."/>
            <person name="Otillar R.P."/>
            <person name="Strauss J."/>
            <person name="Dupont C."/>
            <person name="Frickenhaus S."/>
            <person name="Maumus F."/>
            <person name="Mcmullan M."/>
            <person name="Sanges R."/>
            <person name="Schmutz J."/>
            <person name="Toseland A."/>
            <person name="Valas R."/>
            <person name="Veluchamy A."/>
            <person name="Ward B.J."/>
            <person name="Allen A."/>
            <person name="Barry K."/>
            <person name="Falciatore A."/>
            <person name="Ferrante M."/>
            <person name="Fortunato A.E."/>
            <person name="Gloeckner G."/>
            <person name="Gruber A."/>
            <person name="Hipkin R."/>
            <person name="Janech M."/>
            <person name="Kroth P."/>
            <person name="Leese F."/>
            <person name="Lindquist E."/>
            <person name="Lyon B.R."/>
            <person name="Martin J."/>
            <person name="Mayer C."/>
            <person name="Parker M."/>
            <person name="Quesneville H."/>
            <person name="Raymond J."/>
            <person name="Uhlig C."/>
            <person name="Valentin K.U."/>
            <person name="Worden A.Z."/>
            <person name="Armbrust E.V."/>
            <person name="Bowler C."/>
            <person name="Green B."/>
            <person name="Moulton V."/>
            <person name="Van Oosterhout C."/>
            <person name="Grigoriev I."/>
        </authorList>
    </citation>
    <scope>NUCLEOTIDE SEQUENCE [LARGE SCALE GENOMIC DNA]</scope>
    <source>
        <strain evidence="2 3">CCMP1102</strain>
    </source>
</reference>
<evidence type="ECO:0000256" key="1">
    <source>
        <dbReference type="SAM" id="SignalP"/>
    </source>
</evidence>
<dbReference type="InParanoid" id="A0A1E7EYV0"/>
<dbReference type="Proteomes" id="UP000095751">
    <property type="component" value="Unassembled WGS sequence"/>
</dbReference>
<keyword evidence="3" id="KW-1185">Reference proteome</keyword>
<feature type="chain" id="PRO_5009192409" description="PS II complex 12 kDa extrinsic protein" evidence="1">
    <location>
        <begin position="31"/>
        <end position="122"/>
    </location>
</feature>
<feature type="signal peptide" evidence="1">
    <location>
        <begin position="1"/>
        <end position="30"/>
    </location>
</feature>
<gene>
    <name evidence="2" type="ORF">FRACYDRAFT_246483</name>
</gene>
<evidence type="ECO:0000313" key="2">
    <source>
        <dbReference type="EMBL" id="OEU10723.1"/>
    </source>
</evidence>
<keyword evidence="1" id="KW-0732">Signal</keyword>
<evidence type="ECO:0000313" key="3">
    <source>
        <dbReference type="Proteomes" id="UP000095751"/>
    </source>
</evidence>
<sequence>MMIFQRRLFSAALMLVVVLVITLHSSGVIAGVTASETVASISPGGAIEKGDSLSWNGKSKKMFDNIVKAAPFFVRSKVESRMTKEIKRRNLSVVTESELKKIVSAVTPSLFLSSTLTAMNKA</sequence>
<dbReference type="EMBL" id="KV784370">
    <property type="protein sequence ID" value="OEU10723.1"/>
    <property type="molecule type" value="Genomic_DNA"/>
</dbReference>
<proteinExistence type="predicted"/>
<dbReference type="AlphaFoldDB" id="A0A1E7EYV0"/>